<keyword evidence="9" id="KW-1185">Reference proteome</keyword>
<dbReference type="GO" id="GO:0006310">
    <property type="term" value="P:DNA recombination"/>
    <property type="evidence" value="ECO:0007669"/>
    <property type="project" value="UniProtKB-KW"/>
</dbReference>
<evidence type="ECO:0000256" key="2">
    <source>
        <dbReference type="ARBA" id="ARBA00022908"/>
    </source>
</evidence>
<dbReference type="PANTHER" id="PTHR30629">
    <property type="entry name" value="PROPHAGE INTEGRASE"/>
    <property type="match status" value="1"/>
</dbReference>
<dbReference type="EMBL" id="RSED01000009">
    <property type="protein sequence ID" value="RRS03943.1"/>
    <property type="molecule type" value="Genomic_DNA"/>
</dbReference>
<dbReference type="OrthoDB" id="9775880at2"/>
<evidence type="ECO:0000256" key="1">
    <source>
        <dbReference type="ARBA" id="ARBA00008857"/>
    </source>
</evidence>
<dbReference type="InterPro" id="IPR050808">
    <property type="entry name" value="Phage_Integrase"/>
</dbReference>
<dbReference type="InterPro" id="IPR053876">
    <property type="entry name" value="Phage_int_M"/>
</dbReference>
<dbReference type="AlphaFoldDB" id="A0A3R8T1F2"/>
<sequence>MPLTDIKIRQAKASERPLKLSDGNGLYLEVKPNGSKLWRYRYRIDGKENLFALGDYPTITLSEARKVRDDARELIKKGQHPAHDRQNGRRQTIASNRDTFKAIAQEWIEKKRGGWTPYYLLQIERGMKTDIYPRIGRLPIRAVTSADVLAILDRASKRGAETVALNLRQWCSAVFRYAVATLRADLDPAAPLRGAVIRPPVEHSKPLSREDIADLQKRLAVYGGHRTTIIAVRLLLLTFVRTTEVRHAEWADFHLEEAEWRIPAERMKMRRMHIVPLARQTIEALRELKAVTGDGRCLFPNTRRPHDVMSGTTVNRALSIMGFAVGEVSGHDFRATASTRLHEMGYRSEIIELQLAHTERNRVKAAYNHADYLAERRQMMQAWADWLDGVVSDKGPLL</sequence>
<evidence type="ECO:0000256" key="5">
    <source>
        <dbReference type="PROSITE-ProRule" id="PRU01248"/>
    </source>
</evidence>
<dbReference type="InterPro" id="IPR002104">
    <property type="entry name" value="Integrase_catalytic"/>
</dbReference>
<dbReference type="SUPFAM" id="SSF56349">
    <property type="entry name" value="DNA breaking-rejoining enzymes"/>
    <property type="match status" value="1"/>
</dbReference>
<dbReference type="InterPro" id="IPR038488">
    <property type="entry name" value="Integrase_DNA-bd_sf"/>
</dbReference>
<dbReference type="InterPro" id="IPR044068">
    <property type="entry name" value="CB"/>
</dbReference>
<dbReference type="Gene3D" id="3.30.160.390">
    <property type="entry name" value="Integrase, DNA-binding domain"/>
    <property type="match status" value="1"/>
</dbReference>
<proteinExistence type="inferred from homology"/>
<dbReference type="Pfam" id="PF00589">
    <property type="entry name" value="Phage_integrase"/>
    <property type="match status" value="1"/>
</dbReference>
<dbReference type="Gene3D" id="1.10.150.130">
    <property type="match status" value="1"/>
</dbReference>
<reference evidence="8 9" key="1">
    <citation type="submission" date="2018-12" db="EMBL/GenBank/DDBJ databases">
        <title>The whole draft genome of Aquabacterium sp. SJQ9.</title>
        <authorList>
            <person name="Sun L."/>
            <person name="Gao X."/>
            <person name="Chen W."/>
            <person name="Huang K."/>
        </authorList>
    </citation>
    <scope>NUCLEOTIDE SEQUENCE [LARGE SCALE GENOMIC DNA]</scope>
    <source>
        <strain evidence="8 9">SJQ9</strain>
    </source>
</reference>
<dbReference type="Pfam" id="PF22022">
    <property type="entry name" value="Phage_int_M"/>
    <property type="match status" value="1"/>
</dbReference>
<dbReference type="InterPro" id="IPR013762">
    <property type="entry name" value="Integrase-like_cat_sf"/>
</dbReference>
<evidence type="ECO:0000256" key="3">
    <source>
        <dbReference type="ARBA" id="ARBA00023125"/>
    </source>
</evidence>
<dbReference type="Gene3D" id="1.10.443.10">
    <property type="entry name" value="Intergrase catalytic core"/>
    <property type="match status" value="1"/>
</dbReference>
<name>A0A3R8T1F2_9BURK</name>
<evidence type="ECO:0000259" key="7">
    <source>
        <dbReference type="PROSITE" id="PS51900"/>
    </source>
</evidence>
<feature type="domain" description="Tyr recombinase" evidence="6">
    <location>
        <begin position="202"/>
        <end position="380"/>
    </location>
</feature>
<dbReference type="PROSITE" id="PS51898">
    <property type="entry name" value="TYR_RECOMBINASE"/>
    <property type="match status" value="1"/>
</dbReference>
<keyword evidence="3 5" id="KW-0238">DNA-binding</keyword>
<feature type="domain" description="Core-binding (CB)" evidence="7">
    <location>
        <begin position="98"/>
        <end position="179"/>
    </location>
</feature>
<evidence type="ECO:0000259" key="6">
    <source>
        <dbReference type="PROSITE" id="PS51898"/>
    </source>
</evidence>
<evidence type="ECO:0000313" key="9">
    <source>
        <dbReference type="Proteomes" id="UP000269265"/>
    </source>
</evidence>
<dbReference type="PANTHER" id="PTHR30629:SF2">
    <property type="entry name" value="PROPHAGE INTEGRASE INTS-RELATED"/>
    <property type="match status" value="1"/>
</dbReference>
<dbReference type="PROSITE" id="PS51900">
    <property type="entry name" value="CB"/>
    <property type="match status" value="1"/>
</dbReference>
<accession>A0A3R8T1F2</accession>
<protein>
    <submittedName>
        <fullName evidence="8">DUF4102 domain-containing protein</fullName>
    </submittedName>
</protein>
<organism evidence="8 9">
    <name type="scientific">Aquabacterium soli</name>
    <dbReference type="NCBI Taxonomy" id="2493092"/>
    <lineage>
        <taxon>Bacteria</taxon>
        <taxon>Pseudomonadati</taxon>
        <taxon>Pseudomonadota</taxon>
        <taxon>Betaproteobacteria</taxon>
        <taxon>Burkholderiales</taxon>
        <taxon>Aquabacterium</taxon>
    </lineage>
</organism>
<dbReference type="InterPro" id="IPR010998">
    <property type="entry name" value="Integrase_recombinase_N"/>
</dbReference>
<comment type="similarity">
    <text evidence="1">Belongs to the 'phage' integrase family.</text>
</comment>
<dbReference type="CDD" id="cd00801">
    <property type="entry name" value="INT_P4_C"/>
    <property type="match status" value="1"/>
</dbReference>
<dbReference type="GO" id="GO:0015074">
    <property type="term" value="P:DNA integration"/>
    <property type="evidence" value="ECO:0007669"/>
    <property type="project" value="UniProtKB-KW"/>
</dbReference>
<evidence type="ECO:0000313" key="8">
    <source>
        <dbReference type="EMBL" id="RRS03943.1"/>
    </source>
</evidence>
<dbReference type="Pfam" id="PF13356">
    <property type="entry name" value="Arm-DNA-bind_3"/>
    <property type="match status" value="1"/>
</dbReference>
<keyword evidence="2" id="KW-0229">DNA integration</keyword>
<dbReference type="Proteomes" id="UP000269265">
    <property type="component" value="Unassembled WGS sequence"/>
</dbReference>
<keyword evidence="4" id="KW-0233">DNA recombination</keyword>
<dbReference type="GO" id="GO:0003677">
    <property type="term" value="F:DNA binding"/>
    <property type="evidence" value="ECO:0007669"/>
    <property type="project" value="UniProtKB-UniRule"/>
</dbReference>
<evidence type="ECO:0000256" key="4">
    <source>
        <dbReference type="ARBA" id="ARBA00023172"/>
    </source>
</evidence>
<gene>
    <name evidence="8" type="ORF">EIP75_13410</name>
</gene>
<dbReference type="InterPro" id="IPR011010">
    <property type="entry name" value="DNA_brk_join_enz"/>
</dbReference>
<dbReference type="RefSeq" id="WP_125243783.1">
    <property type="nucleotide sequence ID" value="NZ_RSED01000009.1"/>
</dbReference>
<dbReference type="InterPro" id="IPR025166">
    <property type="entry name" value="Integrase_DNA_bind_dom"/>
</dbReference>
<comment type="caution">
    <text evidence="8">The sequence shown here is derived from an EMBL/GenBank/DDBJ whole genome shotgun (WGS) entry which is preliminary data.</text>
</comment>